<protein>
    <submittedName>
        <fullName evidence="2">SAM-dependent methyltransferase</fullName>
    </submittedName>
</protein>
<dbReference type="Proteomes" id="UP000248214">
    <property type="component" value="Unassembled WGS sequence"/>
</dbReference>
<dbReference type="SUPFAM" id="SSF53335">
    <property type="entry name" value="S-adenosyl-L-methionine-dependent methyltransferases"/>
    <property type="match status" value="1"/>
</dbReference>
<name>A0A323TIL2_9BACI</name>
<dbReference type="CDD" id="cd02440">
    <property type="entry name" value="AdoMet_MTases"/>
    <property type="match status" value="1"/>
</dbReference>
<organism evidence="2 3">
    <name type="scientific">Salipaludibacillus keqinensis</name>
    <dbReference type="NCBI Taxonomy" id="2045207"/>
    <lineage>
        <taxon>Bacteria</taxon>
        <taxon>Bacillati</taxon>
        <taxon>Bacillota</taxon>
        <taxon>Bacilli</taxon>
        <taxon>Bacillales</taxon>
        <taxon>Bacillaceae</taxon>
    </lineage>
</organism>
<dbReference type="EMBL" id="PDOD01000002">
    <property type="protein sequence ID" value="PYZ93407.1"/>
    <property type="molecule type" value="Genomic_DNA"/>
</dbReference>
<evidence type="ECO:0000313" key="2">
    <source>
        <dbReference type="EMBL" id="PYZ93407.1"/>
    </source>
</evidence>
<accession>A0A323TIL2</accession>
<reference evidence="2 3" key="1">
    <citation type="submission" date="2017-10" db="EMBL/GenBank/DDBJ databases">
        <title>Bacillus sp. nov., a halophilic bacterium isolated from a Keqin Lake.</title>
        <authorList>
            <person name="Wang H."/>
        </authorList>
    </citation>
    <scope>NUCLEOTIDE SEQUENCE [LARGE SCALE GENOMIC DNA]</scope>
    <source>
        <strain evidence="2 3">KQ-12</strain>
    </source>
</reference>
<dbReference type="PANTHER" id="PTHR45036">
    <property type="entry name" value="METHYLTRANSFERASE LIKE 7B"/>
    <property type="match status" value="1"/>
</dbReference>
<proteinExistence type="predicted"/>
<sequence length="204" mass="23226">MGKWLPKIYDKLMAPMEKRMFRSIRNSLVGQAQGQVLEIGSGTGLNFPYYTSKTDKVTAIEPDITMREQSLKRAQEASLVIDVQEADAERLPFPDDSFDTVIGTLVLCTIPDPDKALAEIRRVCKSDGRILFFEHVRVQQPFLARIQSAVTPLWKRLYDGCHLDRDTLSTIKKAGFSVDHVKEYKRGLFIVIEASNEDPHRSRQ</sequence>
<dbReference type="InterPro" id="IPR052356">
    <property type="entry name" value="Thiol_S-MT"/>
</dbReference>
<keyword evidence="3" id="KW-1185">Reference proteome</keyword>
<dbReference type="OrthoDB" id="9772751at2"/>
<keyword evidence="2" id="KW-0489">Methyltransferase</keyword>
<dbReference type="RefSeq" id="WP_110609440.1">
    <property type="nucleotide sequence ID" value="NZ_PDOD01000002.1"/>
</dbReference>
<dbReference type="GO" id="GO:0032259">
    <property type="term" value="P:methylation"/>
    <property type="evidence" value="ECO:0007669"/>
    <property type="project" value="UniProtKB-KW"/>
</dbReference>
<dbReference type="AlphaFoldDB" id="A0A323TIL2"/>
<comment type="caution">
    <text evidence="2">The sequence shown here is derived from an EMBL/GenBank/DDBJ whole genome shotgun (WGS) entry which is preliminary data.</text>
</comment>
<dbReference type="InterPro" id="IPR029063">
    <property type="entry name" value="SAM-dependent_MTases_sf"/>
</dbReference>
<dbReference type="Pfam" id="PF08241">
    <property type="entry name" value="Methyltransf_11"/>
    <property type="match status" value="1"/>
</dbReference>
<dbReference type="GO" id="GO:0008757">
    <property type="term" value="F:S-adenosylmethionine-dependent methyltransferase activity"/>
    <property type="evidence" value="ECO:0007669"/>
    <property type="project" value="InterPro"/>
</dbReference>
<evidence type="ECO:0000259" key="1">
    <source>
        <dbReference type="Pfam" id="PF08241"/>
    </source>
</evidence>
<dbReference type="InterPro" id="IPR013216">
    <property type="entry name" value="Methyltransf_11"/>
</dbReference>
<dbReference type="Gene3D" id="3.40.50.150">
    <property type="entry name" value="Vaccinia Virus protein VP39"/>
    <property type="match status" value="1"/>
</dbReference>
<feature type="domain" description="Methyltransferase type 11" evidence="1">
    <location>
        <begin position="37"/>
        <end position="132"/>
    </location>
</feature>
<dbReference type="PANTHER" id="PTHR45036:SF1">
    <property type="entry name" value="METHYLTRANSFERASE LIKE 7A"/>
    <property type="match status" value="1"/>
</dbReference>
<keyword evidence="2" id="KW-0808">Transferase</keyword>
<evidence type="ECO:0000313" key="3">
    <source>
        <dbReference type="Proteomes" id="UP000248214"/>
    </source>
</evidence>
<gene>
    <name evidence="2" type="ORF">CR194_09520</name>
</gene>